<keyword evidence="6" id="KW-1185">Reference proteome</keyword>
<feature type="non-terminal residue" evidence="5">
    <location>
        <position position="1"/>
    </location>
</feature>
<dbReference type="SMART" id="SM00320">
    <property type="entry name" value="WD40"/>
    <property type="match status" value="7"/>
</dbReference>
<feature type="repeat" description="WD" evidence="3">
    <location>
        <begin position="368"/>
        <end position="407"/>
    </location>
</feature>
<feature type="repeat" description="WD" evidence="3">
    <location>
        <begin position="168"/>
        <end position="200"/>
    </location>
</feature>
<dbReference type="InterPro" id="IPR001680">
    <property type="entry name" value="WD40_rpt"/>
</dbReference>
<dbReference type="Gene3D" id="6.10.280.220">
    <property type="match status" value="1"/>
</dbReference>
<evidence type="ECO:0000313" key="6">
    <source>
        <dbReference type="Proteomes" id="UP001212841"/>
    </source>
</evidence>
<dbReference type="Proteomes" id="UP001212841">
    <property type="component" value="Unassembled WGS sequence"/>
</dbReference>
<dbReference type="SUPFAM" id="SSF90257">
    <property type="entry name" value="Myosin rod fragments"/>
    <property type="match status" value="1"/>
</dbReference>
<dbReference type="PROSITE" id="PS00678">
    <property type="entry name" value="WD_REPEATS_1"/>
    <property type="match status" value="2"/>
</dbReference>
<keyword evidence="2" id="KW-0677">Repeat</keyword>
<feature type="repeat" description="WD" evidence="3">
    <location>
        <begin position="446"/>
        <end position="477"/>
    </location>
</feature>
<dbReference type="Pfam" id="PF00400">
    <property type="entry name" value="WD40"/>
    <property type="match status" value="5"/>
</dbReference>
<feature type="repeat" description="WD" evidence="3">
    <location>
        <begin position="345"/>
        <end position="367"/>
    </location>
</feature>
<dbReference type="CDD" id="cd00200">
    <property type="entry name" value="WD40"/>
    <property type="match status" value="1"/>
</dbReference>
<evidence type="ECO:0000313" key="5">
    <source>
        <dbReference type="EMBL" id="KAJ3032709.1"/>
    </source>
</evidence>
<feature type="repeat" description="WD" evidence="3">
    <location>
        <begin position="230"/>
        <end position="269"/>
    </location>
</feature>
<feature type="repeat" description="WD" evidence="3">
    <location>
        <begin position="126"/>
        <end position="167"/>
    </location>
</feature>
<dbReference type="InterPro" id="IPR019775">
    <property type="entry name" value="WD40_repeat_CS"/>
</dbReference>
<dbReference type="SUPFAM" id="SSF50978">
    <property type="entry name" value="WD40 repeat-like"/>
    <property type="match status" value="1"/>
</dbReference>
<proteinExistence type="predicted"/>
<dbReference type="EMBL" id="JADGJD010002410">
    <property type="protein sequence ID" value="KAJ3032709.1"/>
    <property type="molecule type" value="Genomic_DNA"/>
</dbReference>
<dbReference type="PANTHER" id="PTHR19848">
    <property type="entry name" value="WD40 REPEAT PROTEIN"/>
    <property type="match status" value="1"/>
</dbReference>
<dbReference type="InterPro" id="IPR015943">
    <property type="entry name" value="WD40/YVTN_repeat-like_dom_sf"/>
</dbReference>
<dbReference type="Gene3D" id="2.130.10.10">
    <property type="entry name" value="YVTN repeat-like/Quinoprotein amine dehydrogenase"/>
    <property type="match status" value="3"/>
</dbReference>
<comment type="caution">
    <text evidence="5">The sequence shown here is derived from an EMBL/GenBank/DDBJ whole genome shotgun (WGS) entry which is preliminary data.</text>
</comment>
<dbReference type="PROSITE" id="PS50082">
    <property type="entry name" value="WD_REPEATS_2"/>
    <property type="match status" value="6"/>
</dbReference>
<dbReference type="PANTHER" id="PTHR19848:SF8">
    <property type="entry name" value="F-BOX AND WD REPEAT DOMAIN CONTAINING 7"/>
    <property type="match status" value="1"/>
</dbReference>
<reference evidence="5" key="1">
    <citation type="submission" date="2020-05" db="EMBL/GenBank/DDBJ databases">
        <title>Phylogenomic resolution of chytrid fungi.</title>
        <authorList>
            <person name="Stajich J.E."/>
            <person name="Amses K."/>
            <person name="Simmons R."/>
            <person name="Seto K."/>
            <person name="Myers J."/>
            <person name="Bonds A."/>
            <person name="Quandt C.A."/>
            <person name="Barry K."/>
            <person name="Liu P."/>
            <person name="Grigoriev I."/>
            <person name="Longcore J.E."/>
            <person name="James T.Y."/>
        </authorList>
    </citation>
    <scope>NUCLEOTIDE SEQUENCE</scope>
    <source>
        <strain evidence="5">JEL0318</strain>
    </source>
</reference>
<evidence type="ECO:0000256" key="1">
    <source>
        <dbReference type="ARBA" id="ARBA00022574"/>
    </source>
</evidence>
<dbReference type="AlphaFoldDB" id="A0AAD5S1R2"/>
<evidence type="ECO:0000256" key="2">
    <source>
        <dbReference type="ARBA" id="ARBA00022737"/>
    </source>
</evidence>
<keyword evidence="1 3" id="KW-0853">WD repeat</keyword>
<feature type="coiled-coil region" evidence="4">
    <location>
        <begin position="9"/>
        <end position="64"/>
    </location>
</feature>
<dbReference type="PRINTS" id="PR00320">
    <property type="entry name" value="GPROTEINBRPT"/>
</dbReference>
<evidence type="ECO:0000256" key="4">
    <source>
        <dbReference type="SAM" id="Coils"/>
    </source>
</evidence>
<accession>A0AAD5S1R2</accession>
<dbReference type="PROSITE" id="PS50294">
    <property type="entry name" value="WD_REPEATS_REGION"/>
    <property type="match status" value="5"/>
</dbReference>
<sequence>SINNIARLFTELLNERDAVLEESDKLEAQRNALSEELRQIEDLMTELTRRKHDLTSKLKRVVDREDKVNSLLDDLDRRVGSIGDQTASFERTIRKLKGDSSAIIADVQEATEDKPELPPSACIKTLYGHDDSIECLDFDMPFGTLVTGSADKTIRVWDLSSHRCAALLQGHTGWVRTTQVRAQTLITGSGDHTIRQWDLSRLPPMPTSATGTPSTPFSTPDPAEICVRTYRGHTGGVSCLMFDDKWLLSGSVDKTVRQWDLETGTEVTVLRSERWIDGIHMDGADRVVVGDLTTSSSDSVLPAHTISTSSEDDSSLDGLGTPKKGFKLYNVGGHVGALQFWHHALAAGYGDGVIRLWDLRTGRCHRELAGHLGAVTTLKFDQANVVSGSVDKSVRVWDLRSGECVDEVRFDAGINDLHHDVWKISVAAGNKDIKIYNRTTSLIRTLDGHTKPVRTLRHMEDTLVSAGMDNVVKIWRL</sequence>
<evidence type="ECO:0000256" key="3">
    <source>
        <dbReference type="PROSITE-ProRule" id="PRU00221"/>
    </source>
</evidence>
<name>A0AAD5S1R2_9FUNG</name>
<keyword evidence="4" id="KW-0175">Coiled coil</keyword>
<organism evidence="5 6">
    <name type="scientific">Rhizophlyctis rosea</name>
    <dbReference type="NCBI Taxonomy" id="64517"/>
    <lineage>
        <taxon>Eukaryota</taxon>
        <taxon>Fungi</taxon>
        <taxon>Fungi incertae sedis</taxon>
        <taxon>Chytridiomycota</taxon>
        <taxon>Chytridiomycota incertae sedis</taxon>
        <taxon>Chytridiomycetes</taxon>
        <taxon>Rhizophlyctidales</taxon>
        <taxon>Rhizophlyctidaceae</taxon>
        <taxon>Rhizophlyctis</taxon>
    </lineage>
</organism>
<protein>
    <submittedName>
        <fullName evidence="5">Mitochondrial fission protein</fullName>
    </submittedName>
</protein>
<dbReference type="InterPro" id="IPR020472">
    <property type="entry name" value="WD40_PAC1"/>
</dbReference>
<gene>
    <name evidence="5" type="primary">MDV1</name>
    <name evidence="5" type="ORF">HK097_005144</name>
</gene>
<dbReference type="InterPro" id="IPR036322">
    <property type="entry name" value="WD40_repeat_dom_sf"/>
</dbReference>